<feature type="domain" description="DUF659" evidence="1">
    <location>
        <begin position="72"/>
        <end position="155"/>
    </location>
</feature>
<dbReference type="STRING" id="3821.A0A151RY13"/>
<keyword evidence="3" id="KW-1185">Reference proteome</keyword>
<dbReference type="InterPro" id="IPR007021">
    <property type="entry name" value="DUF659"/>
</dbReference>
<reference evidence="2" key="1">
    <citation type="journal article" date="2012" name="Nat. Biotechnol.">
        <title>Draft genome sequence of pigeonpea (Cajanus cajan), an orphan legume crop of resource-poor farmers.</title>
        <authorList>
            <person name="Varshney R.K."/>
            <person name="Chen W."/>
            <person name="Li Y."/>
            <person name="Bharti A.K."/>
            <person name="Saxena R.K."/>
            <person name="Schlueter J.A."/>
            <person name="Donoghue M.T."/>
            <person name="Azam S."/>
            <person name="Fan G."/>
            <person name="Whaley A.M."/>
            <person name="Farmer A.D."/>
            <person name="Sheridan J."/>
            <person name="Iwata A."/>
            <person name="Tuteja R."/>
            <person name="Penmetsa R.V."/>
            <person name="Wu W."/>
            <person name="Upadhyaya H.D."/>
            <person name="Yang S.P."/>
            <person name="Shah T."/>
            <person name="Saxena K.B."/>
            <person name="Michael T."/>
            <person name="McCombie W.R."/>
            <person name="Yang B."/>
            <person name="Zhang G."/>
            <person name="Yang H."/>
            <person name="Wang J."/>
            <person name="Spillane C."/>
            <person name="Cook D.R."/>
            <person name="May G.D."/>
            <person name="Xu X."/>
            <person name="Jackson S.A."/>
        </authorList>
    </citation>
    <scope>NUCLEOTIDE SEQUENCE [LARGE SCALE GENOMIC DNA]</scope>
</reference>
<dbReference type="PANTHER" id="PTHR32166:SF88">
    <property type="entry name" value="HAT TRANSPOSON SUPERFAMILY"/>
    <property type="match status" value="1"/>
</dbReference>
<dbReference type="Gramene" id="C.cajan_33799.t">
    <property type="protein sequence ID" value="C.cajan_33799.t"/>
    <property type="gene ID" value="C.cajan_33799"/>
</dbReference>
<evidence type="ECO:0000313" key="3">
    <source>
        <dbReference type="Proteomes" id="UP000075243"/>
    </source>
</evidence>
<protein>
    <recommendedName>
        <fullName evidence="1">DUF659 domain-containing protein</fullName>
    </recommendedName>
</protein>
<accession>A0A151RY13</accession>
<dbReference type="InterPro" id="IPR012337">
    <property type="entry name" value="RNaseH-like_sf"/>
</dbReference>
<evidence type="ECO:0000259" key="1">
    <source>
        <dbReference type="Pfam" id="PF04937"/>
    </source>
</evidence>
<dbReference type="Pfam" id="PF04937">
    <property type="entry name" value="DUF659"/>
    <property type="match status" value="1"/>
</dbReference>
<sequence>MHFFPFNVANSTYFQLMVDALCITSPSYKVPRMHTICSYLLNMWVDDVKKLVEDYRSIWKKTDYTLIADGFCPKGILFLKFINVSHASKTVDMLYKLFKEVVLYVGTKNIVHMVTDNAANYVVASRLLEVEFLKLFWSPYATHCINLMFRGISKVVSHASKNAKYAYNHCYAFYLKRKHIGGKEILHLAPTHFTSNFIP</sequence>
<organism evidence="2 3">
    <name type="scientific">Cajanus cajan</name>
    <name type="common">Pigeon pea</name>
    <name type="synonym">Cajanus indicus</name>
    <dbReference type="NCBI Taxonomy" id="3821"/>
    <lineage>
        <taxon>Eukaryota</taxon>
        <taxon>Viridiplantae</taxon>
        <taxon>Streptophyta</taxon>
        <taxon>Embryophyta</taxon>
        <taxon>Tracheophyta</taxon>
        <taxon>Spermatophyta</taxon>
        <taxon>Magnoliopsida</taxon>
        <taxon>eudicotyledons</taxon>
        <taxon>Gunneridae</taxon>
        <taxon>Pentapetalae</taxon>
        <taxon>rosids</taxon>
        <taxon>fabids</taxon>
        <taxon>Fabales</taxon>
        <taxon>Fabaceae</taxon>
        <taxon>Papilionoideae</taxon>
        <taxon>50 kb inversion clade</taxon>
        <taxon>NPAAA clade</taxon>
        <taxon>indigoferoid/millettioid clade</taxon>
        <taxon>Phaseoleae</taxon>
        <taxon>Cajanus</taxon>
    </lineage>
</organism>
<dbReference type="EMBL" id="KQ483530">
    <property type="protein sequence ID" value="KYP47347.1"/>
    <property type="molecule type" value="Genomic_DNA"/>
</dbReference>
<dbReference type="Proteomes" id="UP000075243">
    <property type="component" value="Unassembled WGS sequence"/>
</dbReference>
<name>A0A151RY13_CAJCA</name>
<dbReference type="OMA" id="YATHCIN"/>
<gene>
    <name evidence="2" type="ORF">KK1_031030</name>
</gene>
<dbReference type="AlphaFoldDB" id="A0A151RY13"/>
<evidence type="ECO:0000313" key="2">
    <source>
        <dbReference type="EMBL" id="KYP47347.1"/>
    </source>
</evidence>
<dbReference type="PANTHER" id="PTHR32166">
    <property type="entry name" value="OSJNBA0013A04.12 PROTEIN"/>
    <property type="match status" value="1"/>
</dbReference>
<proteinExistence type="predicted"/>
<dbReference type="SUPFAM" id="SSF53098">
    <property type="entry name" value="Ribonuclease H-like"/>
    <property type="match status" value="1"/>
</dbReference>